<dbReference type="HOGENOM" id="CLU_3381220_0_0_10"/>
<protein>
    <submittedName>
        <fullName evidence="1">Uncharacterized protein</fullName>
    </submittedName>
</protein>
<name>Q8KG99_CHLTE</name>
<evidence type="ECO:0000313" key="1">
    <source>
        <dbReference type="EMBL" id="AAM71317.1"/>
    </source>
</evidence>
<dbReference type="AlphaFoldDB" id="Q8KG99"/>
<evidence type="ECO:0000313" key="2">
    <source>
        <dbReference type="Proteomes" id="UP000001007"/>
    </source>
</evidence>
<gene>
    <name evidence="1" type="ordered locus">CT0069</name>
</gene>
<dbReference type="STRING" id="194439.CT0069"/>
<reference evidence="1 2" key="1">
    <citation type="journal article" date="2002" name="Proc. Natl. Acad. Sci. U.S.A.">
        <title>The complete genome sequence of Chlorobium tepidum TLS, a photosynthetic, anaerobic, green-sulfur bacterium.</title>
        <authorList>
            <person name="Eisen J.A."/>
            <person name="Nelson K.E."/>
            <person name="Paulsen I.T."/>
            <person name="Heidelberg J.F."/>
            <person name="Wu M."/>
            <person name="Dodson R.J."/>
            <person name="Deboy R."/>
            <person name="Gwinn M.L."/>
            <person name="Nelson W.C."/>
            <person name="Haft D.H."/>
            <person name="Hickey E.K."/>
            <person name="Peterson J.D."/>
            <person name="Durkin A.S."/>
            <person name="Kolonay J.L."/>
            <person name="Yang F."/>
            <person name="Holt I."/>
            <person name="Umayam L.A."/>
            <person name="Mason T."/>
            <person name="Brenner M."/>
            <person name="Shea T.P."/>
            <person name="Parksey D."/>
            <person name="Nierman W.C."/>
            <person name="Feldblyum T.V."/>
            <person name="Hansen C.L."/>
            <person name="Craven M.B."/>
            <person name="Radune D."/>
            <person name="Vamathevan J."/>
            <person name="Khouri H."/>
            <person name="White O."/>
            <person name="Gruber T.M."/>
            <person name="Ketchum K.A."/>
            <person name="Venter J.C."/>
            <person name="Tettelin H."/>
            <person name="Bryant D.A."/>
            <person name="Fraser C.M."/>
        </authorList>
    </citation>
    <scope>NUCLEOTIDE SEQUENCE [LARGE SCALE GENOMIC DNA]</scope>
    <source>
        <strain evidence="2">ATCC 49652 / DSM 12025 / NBRC 103806 / TLS</strain>
    </source>
</reference>
<proteinExistence type="predicted"/>
<dbReference type="KEGG" id="cte:CT0069"/>
<dbReference type="EMBL" id="AE006470">
    <property type="protein sequence ID" value="AAM71317.1"/>
    <property type="molecule type" value="Genomic_DNA"/>
</dbReference>
<dbReference type="Proteomes" id="UP000001007">
    <property type="component" value="Chromosome"/>
</dbReference>
<sequence length="33" mass="3768">MMKTGRHQALAQLMQRSRIDLRQGNNISISGKQ</sequence>
<keyword evidence="2" id="KW-1185">Reference proteome</keyword>
<dbReference type="EnsemblBacteria" id="AAM71317">
    <property type="protein sequence ID" value="AAM71317"/>
    <property type="gene ID" value="CT0069"/>
</dbReference>
<accession>Q8KG99</accession>
<organism evidence="1 2">
    <name type="scientific">Chlorobaculum tepidum (strain ATCC 49652 / DSM 12025 / NBRC 103806 / TLS)</name>
    <name type="common">Chlorobium tepidum</name>
    <dbReference type="NCBI Taxonomy" id="194439"/>
    <lineage>
        <taxon>Bacteria</taxon>
        <taxon>Pseudomonadati</taxon>
        <taxon>Chlorobiota</taxon>
        <taxon>Chlorobiia</taxon>
        <taxon>Chlorobiales</taxon>
        <taxon>Chlorobiaceae</taxon>
        <taxon>Chlorobaculum</taxon>
    </lineage>
</organism>